<dbReference type="PROSITE" id="PS52016">
    <property type="entry name" value="TONB_DEPENDENT_REC_3"/>
    <property type="match status" value="1"/>
</dbReference>
<organism evidence="12 13">
    <name type="scientific">Spirosoma endbachense</name>
    <dbReference type="NCBI Taxonomy" id="2666025"/>
    <lineage>
        <taxon>Bacteria</taxon>
        <taxon>Pseudomonadati</taxon>
        <taxon>Bacteroidota</taxon>
        <taxon>Cytophagia</taxon>
        <taxon>Cytophagales</taxon>
        <taxon>Cytophagaceae</taxon>
        <taxon>Spirosoma</taxon>
    </lineage>
</organism>
<dbReference type="Gene3D" id="2.170.130.10">
    <property type="entry name" value="TonB-dependent receptor, plug domain"/>
    <property type="match status" value="1"/>
</dbReference>
<dbReference type="InterPro" id="IPR023997">
    <property type="entry name" value="TonB-dep_OMP_SusC/RagA_CS"/>
</dbReference>
<protein>
    <submittedName>
        <fullName evidence="12">SusC/RagA family TonB-linked outer membrane protein</fullName>
    </submittedName>
</protein>
<keyword evidence="6 8" id="KW-0472">Membrane</keyword>
<evidence type="ECO:0000256" key="3">
    <source>
        <dbReference type="ARBA" id="ARBA00022452"/>
    </source>
</evidence>
<evidence type="ECO:0000256" key="7">
    <source>
        <dbReference type="ARBA" id="ARBA00023237"/>
    </source>
</evidence>
<dbReference type="InterPro" id="IPR012910">
    <property type="entry name" value="Plug_dom"/>
</dbReference>
<evidence type="ECO:0000256" key="6">
    <source>
        <dbReference type="ARBA" id="ARBA00023136"/>
    </source>
</evidence>
<feature type="domain" description="TonB-dependent receptor-like beta-barrel" evidence="10">
    <location>
        <begin position="519"/>
        <end position="1097"/>
    </location>
</feature>
<keyword evidence="7 8" id="KW-0998">Cell outer membrane</keyword>
<gene>
    <name evidence="12" type="ORF">GJR95_36950</name>
</gene>
<dbReference type="InterPro" id="IPR008969">
    <property type="entry name" value="CarboxyPept-like_regulatory"/>
</dbReference>
<dbReference type="Proteomes" id="UP000464577">
    <property type="component" value="Chromosome"/>
</dbReference>
<dbReference type="NCBIfam" id="TIGR04056">
    <property type="entry name" value="OMP_RagA_SusC"/>
    <property type="match status" value="1"/>
</dbReference>
<dbReference type="InterPro" id="IPR039426">
    <property type="entry name" value="TonB-dep_rcpt-like"/>
</dbReference>
<dbReference type="InterPro" id="IPR037066">
    <property type="entry name" value="Plug_dom_sf"/>
</dbReference>
<keyword evidence="4 8" id="KW-0812">Transmembrane</keyword>
<accession>A0A6P1W5U4</accession>
<comment type="subcellular location">
    <subcellularLocation>
        <location evidence="1 8">Cell outer membrane</location>
        <topology evidence="1 8">Multi-pass membrane protein</topology>
    </subcellularLocation>
</comment>
<keyword evidence="13" id="KW-1185">Reference proteome</keyword>
<keyword evidence="5 9" id="KW-0798">TonB box</keyword>
<feature type="domain" description="TonB-dependent receptor plug" evidence="11">
    <location>
        <begin position="254"/>
        <end position="362"/>
    </location>
</feature>
<dbReference type="InterPro" id="IPR036942">
    <property type="entry name" value="Beta-barrel_TonB_sf"/>
</dbReference>
<keyword evidence="3 8" id="KW-1134">Transmembrane beta strand</keyword>
<evidence type="ECO:0000256" key="1">
    <source>
        <dbReference type="ARBA" id="ARBA00004571"/>
    </source>
</evidence>
<dbReference type="KEGG" id="senf:GJR95_36950"/>
<dbReference type="GO" id="GO:0009279">
    <property type="term" value="C:cell outer membrane"/>
    <property type="evidence" value="ECO:0007669"/>
    <property type="project" value="UniProtKB-SubCell"/>
</dbReference>
<dbReference type="AlphaFoldDB" id="A0A6P1W5U4"/>
<evidence type="ECO:0000256" key="9">
    <source>
        <dbReference type="RuleBase" id="RU003357"/>
    </source>
</evidence>
<dbReference type="InterPro" id="IPR023996">
    <property type="entry name" value="TonB-dep_OMP_SusC/RagA"/>
</dbReference>
<name>A0A6P1W5U4_9BACT</name>
<evidence type="ECO:0000313" key="13">
    <source>
        <dbReference type="Proteomes" id="UP000464577"/>
    </source>
</evidence>
<dbReference type="EMBL" id="CP045997">
    <property type="protein sequence ID" value="QHW00275.1"/>
    <property type="molecule type" value="Genomic_DNA"/>
</dbReference>
<evidence type="ECO:0000259" key="10">
    <source>
        <dbReference type="Pfam" id="PF00593"/>
    </source>
</evidence>
<keyword evidence="2 8" id="KW-0813">Transport</keyword>
<dbReference type="GO" id="GO:0006826">
    <property type="term" value="P:iron ion transport"/>
    <property type="evidence" value="ECO:0007669"/>
    <property type="project" value="UniProtKB-KW"/>
</dbReference>
<dbReference type="SUPFAM" id="SSF56935">
    <property type="entry name" value="Porins"/>
    <property type="match status" value="1"/>
</dbReference>
<evidence type="ECO:0000313" key="12">
    <source>
        <dbReference type="EMBL" id="QHW00275.1"/>
    </source>
</evidence>
<dbReference type="Pfam" id="PF07715">
    <property type="entry name" value="Plug"/>
    <property type="match status" value="1"/>
</dbReference>
<dbReference type="Gene3D" id="2.60.40.1120">
    <property type="entry name" value="Carboxypeptidase-like, regulatory domain"/>
    <property type="match status" value="1"/>
</dbReference>
<dbReference type="Pfam" id="PF00593">
    <property type="entry name" value="TonB_dep_Rec_b-barrel"/>
    <property type="match status" value="1"/>
</dbReference>
<dbReference type="NCBIfam" id="TIGR04057">
    <property type="entry name" value="SusC_RagA_signa"/>
    <property type="match status" value="1"/>
</dbReference>
<evidence type="ECO:0000256" key="5">
    <source>
        <dbReference type="ARBA" id="ARBA00023077"/>
    </source>
</evidence>
<dbReference type="Gene3D" id="3.55.50.30">
    <property type="match status" value="1"/>
</dbReference>
<proteinExistence type="inferred from homology"/>
<evidence type="ECO:0000256" key="8">
    <source>
        <dbReference type="PROSITE-ProRule" id="PRU01360"/>
    </source>
</evidence>
<dbReference type="SUPFAM" id="SSF49464">
    <property type="entry name" value="Carboxypeptidase regulatory domain-like"/>
    <property type="match status" value="1"/>
</dbReference>
<evidence type="ECO:0000256" key="2">
    <source>
        <dbReference type="ARBA" id="ARBA00022448"/>
    </source>
</evidence>
<dbReference type="FunFam" id="2.170.130.10:FF:000008">
    <property type="entry name" value="SusC/RagA family TonB-linked outer membrane protein"/>
    <property type="match status" value="1"/>
</dbReference>
<dbReference type="InterPro" id="IPR000531">
    <property type="entry name" value="Beta-barrel_TonB"/>
</dbReference>
<evidence type="ECO:0000256" key="4">
    <source>
        <dbReference type="ARBA" id="ARBA00022692"/>
    </source>
</evidence>
<sequence>MTERNFYVFFYQIKTFTYMRKTFPNLAYWQTIVRISCLPLAISFLVTSMALATGIRAQTILDTRITLHLQNQNMKTILAVIEEQTNVKFLYSTSLIQAERKISLNVQQEKLGMVLEEMLKPMNLGYEVSGKQIILNRLPSTTPPISPKPASSERTLLNTPIDHDVSGTVLDEKGGALPGVSVVIKGSQRGTTSDGNGQFRLTNVPDGPTVLVFSFVGYQTQEISVGSQTTLRIAMSTDEKSLNEVVVVGYGTQKKRDLTGAISSISSKDIAETPASNVLSNAQGRLAGVDIVRADGNPGSSPVIRIRGNRSINASNNPLYVIDGIPTDVSISDFNPNDIESMEVLKDASAVAIYGSRGANGVILITTKKGKEGKAVISYDGYYGIKKARKNFLSMNGTEFARYVRVSRGLSAEDASQDATIMSPVEAENLKNGVSTNWLDLVLRDGVQQSHQIAASGGAKNTTYYLSGSFFDEKGVLQKSDYRRYSFRANINMNVTERLKVGVSATVSTDLQNVMVNRPYTYALGYSPLITPYDAAGNVVPYPNPREGLQANPLMDYQPNQYTDERKKYRVFATMFGEYKIADGFTYRLNYGPDLSTFRAGTYTGTLTGSVNSASVNNQQNFAYTLENLLTFDRKFGHHGLNVVGLFSTQKNRFESSMASGQNIPIETASFYNLGSSGVITGIGSSLTQWGLLSYMGRINYGFNSRYLLTLTGRADGSSRLSPGRKWAFFPSISAGWVISDEAFMKANPVLSFLKIRAGYGAVGNTSIDPYQTLGGLTRSIYAYGTEAAYGYSLSVIPNPDLRWEISKTLNIGLDFGFLNDRISGSLELYDTRTSDLLLNRLIPITSGYTSILQNIGATQNRGIELTLNGSILNTSKGFKWDASLNFFSNKEEITELFNGQTDDVGNKWFIGKPVSVFYSYKQLGIWQTGEVDAAKAAGQRPGDIKIADVNGRDPKGNLTKQPDGVINADDRTVLGSTVPKWSGGLTNRFSYKGIDFSFLVYARQGQMLQSGFHNLGGNQWQGRYNNINFDYWTPTNPSNSIPIPYTSSAPLYADAVSYFNGSFVKIRNITLGYTLPKSLLAKVGVSSLRLYGTADNALIFSPYKLVDPESSSGIVGGATPMTSAVYVFGMNLKF</sequence>
<comment type="similarity">
    <text evidence="8 9">Belongs to the TonB-dependent receptor family.</text>
</comment>
<dbReference type="Pfam" id="PF13715">
    <property type="entry name" value="CarbopepD_reg_2"/>
    <property type="match status" value="1"/>
</dbReference>
<reference evidence="12 13" key="1">
    <citation type="submission" date="2019-11" db="EMBL/GenBank/DDBJ databases">
        <title>Spirosoma endbachense sp. nov., isolated from a natural salt meadow.</title>
        <authorList>
            <person name="Rojas J."/>
            <person name="Ambika Manirajan B."/>
            <person name="Ratering S."/>
            <person name="Suarez C."/>
            <person name="Geissler-Plaum R."/>
            <person name="Schnell S."/>
        </authorList>
    </citation>
    <scope>NUCLEOTIDE SEQUENCE [LARGE SCALE GENOMIC DNA]</scope>
    <source>
        <strain evidence="12 13">I-24</strain>
    </source>
</reference>
<evidence type="ECO:0000259" key="11">
    <source>
        <dbReference type="Pfam" id="PF07715"/>
    </source>
</evidence>
<dbReference type="Gene3D" id="2.40.170.20">
    <property type="entry name" value="TonB-dependent receptor, beta-barrel domain"/>
    <property type="match status" value="1"/>
</dbReference>